<evidence type="ECO:0000313" key="1">
    <source>
        <dbReference type="EMBL" id="CAG8600529.1"/>
    </source>
</evidence>
<dbReference type="Proteomes" id="UP000789739">
    <property type="component" value="Unassembled WGS sequence"/>
</dbReference>
<organism evidence="1 2">
    <name type="scientific">Paraglomus brasilianum</name>
    <dbReference type="NCBI Taxonomy" id="144538"/>
    <lineage>
        <taxon>Eukaryota</taxon>
        <taxon>Fungi</taxon>
        <taxon>Fungi incertae sedis</taxon>
        <taxon>Mucoromycota</taxon>
        <taxon>Glomeromycotina</taxon>
        <taxon>Glomeromycetes</taxon>
        <taxon>Paraglomerales</taxon>
        <taxon>Paraglomeraceae</taxon>
        <taxon>Paraglomus</taxon>
    </lineage>
</organism>
<name>A0A9N9CIV1_9GLOM</name>
<proteinExistence type="predicted"/>
<dbReference type="EMBL" id="CAJVPI010001205">
    <property type="protein sequence ID" value="CAG8600529.1"/>
    <property type="molecule type" value="Genomic_DNA"/>
</dbReference>
<keyword evidence="2" id="KW-1185">Reference proteome</keyword>
<evidence type="ECO:0000313" key="2">
    <source>
        <dbReference type="Proteomes" id="UP000789739"/>
    </source>
</evidence>
<protein>
    <submittedName>
        <fullName evidence="1">4182_t:CDS:1</fullName>
    </submittedName>
</protein>
<gene>
    <name evidence="1" type="ORF">PBRASI_LOCUS7615</name>
</gene>
<dbReference type="AlphaFoldDB" id="A0A9N9CIV1"/>
<accession>A0A9N9CIV1</accession>
<comment type="caution">
    <text evidence="1">The sequence shown here is derived from an EMBL/GenBank/DDBJ whole genome shotgun (WGS) entry which is preliminary data.</text>
</comment>
<sequence length="49" mass="5631">MGENGTAKDHEQEFHEVLKKIILTVFRLSRVRSLLGTNPLEMLPPQRVT</sequence>
<reference evidence="1" key="1">
    <citation type="submission" date="2021-06" db="EMBL/GenBank/DDBJ databases">
        <authorList>
            <person name="Kallberg Y."/>
            <person name="Tangrot J."/>
            <person name="Rosling A."/>
        </authorList>
    </citation>
    <scope>NUCLEOTIDE SEQUENCE</scope>
    <source>
        <strain evidence="1">BR232B</strain>
    </source>
</reference>